<accession>A0A4Q2D9X7</accession>
<organism evidence="1 2">
    <name type="scientific">Candolleomyces aberdarensis</name>
    <dbReference type="NCBI Taxonomy" id="2316362"/>
    <lineage>
        <taxon>Eukaryota</taxon>
        <taxon>Fungi</taxon>
        <taxon>Dikarya</taxon>
        <taxon>Basidiomycota</taxon>
        <taxon>Agaricomycotina</taxon>
        <taxon>Agaricomycetes</taxon>
        <taxon>Agaricomycetidae</taxon>
        <taxon>Agaricales</taxon>
        <taxon>Agaricineae</taxon>
        <taxon>Psathyrellaceae</taxon>
        <taxon>Candolleomyces</taxon>
    </lineage>
</organism>
<evidence type="ECO:0000313" key="2">
    <source>
        <dbReference type="Proteomes" id="UP000290288"/>
    </source>
</evidence>
<dbReference type="AlphaFoldDB" id="A0A4Q2D9X7"/>
<gene>
    <name evidence="1" type="ORF">EST38_g10118</name>
</gene>
<dbReference type="Proteomes" id="UP000290288">
    <property type="component" value="Unassembled WGS sequence"/>
</dbReference>
<dbReference type="STRING" id="2316362.A0A4Q2D9X7"/>
<evidence type="ECO:0000313" key="1">
    <source>
        <dbReference type="EMBL" id="RXW15732.1"/>
    </source>
</evidence>
<keyword evidence="2" id="KW-1185">Reference proteome</keyword>
<dbReference type="OrthoDB" id="3001771at2759"/>
<protein>
    <submittedName>
        <fullName evidence="1">Uncharacterized protein</fullName>
    </submittedName>
</protein>
<comment type="caution">
    <text evidence="1">The sequence shown here is derived from an EMBL/GenBank/DDBJ whole genome shotgun (WGS) entry which is preliminary data.</text>
</comment>
<proteinExistence type="predicted"/>
<reference evidence="1 2" key="1">
    <citation type="submission" date="2019-01" db="EMBL/GenBank/DDBJ databases">
        <title>Draft genome sequence of Psathyrella aberdarensis IHI B618.</title>
        <authorList>
            <person name="Buettner E."/>
            <person name="Kellner H."/>
        </authorList>
    </citation>
    <scope>NUCLEOTIDE SEQUENCE [LARGE SCALE GENOMIC DNA]</scope>
    <source>
        <strain evidence="1 2">IHI B618</strain>
    </source>
</reference>
<dbReference type="EMBL" id="SDEE01000517">
    <property type="protein sequence ID" value="RXW15732.1"/>
    <property type="molecule type" value="Genomic_DNA"/>
</dbReference>
<name>A0A4Q2D9X7_9AGAR</name>
<sequence>MEAGKTTTHRFPSSMLNLGSVNRCLSSSLPAEILSLIFEMVYVELCVDYGDELRWREVEDDELAKLSVFPNAISRVCRYWDAVLATFPEFWTRIVVHPDQFYHIELLKAALKRSDPHKIHSLTIVQSVEGQGVKDGQERDKMIEVLKTAEEELFHVEALTIKTYTSDSLPRIPFDWDALGSLRFESFHRGDHALGPHPSIHDPSDETVDWKNLCALSLTGPAFVTLSRGASWQKAVSKKSLDSLTISRLRAHDGCEKPFTFHELWASYCAFITVEHLILMDVDVPYVPGGWEEHETSSYRYPLSSTYTFDAIPARVLRAFYHYIEELARGRYNQQSYHFTPLEPDVNRMIFRNCQFFGFQKDSNDRMLSCDVVEVADITHSDSLSICFEMVEAQELRISNCPGLDDSSIEAMTLPLRKQEQRPALRDMCSLEIVNCSNFSIASLRELVERRKEISEYKNVDREERVRLIMRLVLRGSCPLVSDEDEKWFRENVEDFEIDRECN</sequence>